<dbReference type="InterPro" id="IPR041033">
    <property type="entry name" value="SpaA_PFL_dom_1"/>
</dbReference>
<dbReference type="Gene3D" id="2.60.40.10">
    <property type="entry name" value="Immunoglobulins"/>
    <property type="match status" value="3"/>
</dbReference>
<keyword evidence="4" id="KW-0964">Secreted</keyword>
<evidence type="ECO:0000256" key="6">
    <source>
        <dbReference type="ARBA" id="ARBA00023088"/>
    </source>
</evidence>
<feature type="domain" description="SpaA-like prealbumin fold" evidence="10">
    <location>
        <begin position="1321"/>
        <end position="1405"/>
    </location>
</feature>
<feature type="domain" description="Collagen binding" evidence="9">
    <location>
        <begin position="440"/>
        <end position="563"/>
    </location>
</feature>
<evidence type="ECO:0000259" key="9">
    <source>
        <dbReference type="Pfam" id="PF05737"/>
    </source>
</evidence>
<gene>
    <name evidence="12" type="ORF">NDM98_10575</name>
</gene>
<dbReference type="InterPro" id="IPR041171">
    <property type="entry name" value="SDR_Ig"/>
</dbReference>
<evidence type="ECO:0000256" key="2">
    <source>
        <dbReference type="ARBA" id="ARBA00007257"/>
    </source>
</evidence>
<feature type="compositionally biased region" description="Acidic residues" evidence="7">
    <location>
        <begin position="271"/>
        <end position="281"/>
    </location>
</feature>
<dbReference type="InterPro" id="IPR011252">
    <property type="entry name" value="Fibrogen-bd_dom1"/>
</dbReference>
<feature type="chain" id="PRO_5045366501" evidence="8">
    <location>
        <begin position="22"/>
        <end position="1435"/>
    </location>
</feature>
<feature type="compositionally biased region" description="Acidic residues" evidence="7">
    <location>
        <begin position="171"/>
        <end position="261"/>
    </location>
</feature>
<evidence type="ECO:0000313" key="12">
    <source>
        <dbReference type="EMBL" id="MCM2675894.1"/>
    </source>
</evidence>
<feature type="region of interest" description="Disordered" evidence="7">
    <location>
        <begin position="171"/>
        <end position="281"/>
    </location>
</feature>
<proteinExistence type="inferred from homology"/>
<dbReference type="SUPFAM" id="SSF49401">
    <property type="entry name" value="Bacterial adhesins"/>
    <property type="match status" value="6"/>
</dbReference>
<keyword evidence="6" id="KW-0572">Peptidoglycan-anchor</keyword>
<accession>A0ABT0XJ40</accession>
<dbReference type="PANTHER" id="PTHR36108">
    <property type="entry name" value="COLOSSIN-B-RELATED"/>
    <property type="match status" value="1"/>
</dbReference>
<keyword evidence="3" id="KW-0134">Cell wall</keyword>
<feature type="domain" description="Collagen binding" evidence="9">
    <location>
        <begin position="586"/>
        <end position="691"/>
    </location>
</feature>
<comment type="similarity">
    <text evidence="2">Belongs to the serine-aspartate repeat-containing protein (SDr) family.</text>
</comment>
<evidence type="ECO:0000256" key="8">
    <source>
        <dbReference type="SAM" id="SignalP"/>
    </source>
</evidence>
<dbReference type="RefSeq" id="WP_251607252.1">
    <property type="nucleotide sequence ID" value="NZ_JAMQJY010000001.1"/>
</dbReference>
<name>A0ABT0XJ40_9BACI</name>
<evidence type="ECO:0000256" key="1">
    <source>
        <dbReference type="ARBA" id="ARBA00004168"/>
    </source>
</evidence>
<dbReference type="Pfam" id="PF17802">
    <property type="entry name" value="SpaA"/>
    <property type="match status" value="3"/>
</dbReference>
<feature type="domain" description="SDR-like Ig" evidence="11">
    <location>
        <begin position="325"/>
        <end position="408"/>
    </location>
</feature>
<feature type="domain" description="Collagen binding" evidence="9">
    <location>
        <begin position="994"/>
        <end position="1113"/>
    </location>
</feature>
<dbReference type="Gene3D" id="2.60.40.1280">
    <property type="match status" value="1"/>
</dbReference>
<dbReference type="Gene3D" id="2.60.40.740">
    <property type="match status" value="5"/>
</dbReference>
<evidence type="ECO:0000256" key="3">
    <source>
        <dbReference type="ARBA" id="ARBA00022512"/>
    </source>
</evidence>
<dbReference type="SUPFAM" id="SSF49478">
    <property type="entry name" value="Cna protein B-type domain"/>
    <property type="match status" value="2"/>
</dbReference>
<dbReference type="Proteomes" id="UP001203665">
    <property type="component" value="Unassembled WGS sequence"/>
</dbReference>
<evidence type="ECO:0000256" key="7">
    <source>
        <dbReference type="SAM" id="MobiDB-lite"/>
    </source>
</evidence>
<organism evidence="12 13">
    <name type="scientific">Alkalicoccobacillus plakortidis</name>
    <dbReference type="NCBI Taxonomy" id="444060"/>
    <lineage>
        <taxon>Bacteria</taxon>
        <taxon>Bacillati</taxon>
        <taxon>Bacillota</taxon>
        <taxon>Bacilli</taxon>
        <taxon>Bacillales</taxon>
        <taxon>Bacillaceae</taxon>
        <taxon>Alkalicoccobacillus</taxon>
    </lineage>
</organism>
<evidence type="ECO:0000259" key="10">
    <source>
        <dbReference type="Pfam" id="PF17802"/>
    </source>
</evidence>
<dbReference type="PANTHER" id="PTHR36108:SF13">
    <property type="entry name" value="COLOSSIN-B-RELATED"/>
    <property type="match status" value="1"/>
</dbReference>
<keyword evidence="13" id="KW-1185">Reference proteome</keyword>
<dbReference type="EMBL" id="JAMQJY010000001">
    <property type="protein sequence ID" value="MCM2675894.1"/>
    <property type="molecule type" value="Genomic_DNA"/>
</dbReference>
<dbReference type="InterPro" id="IPR013783">
    <property type="entry name" value="Ig-like_fold"/>
</dbReference>
<feature type="domain" description="Collagen binding" evidence="9">
    <location>
        <begin position="846"/>
        <end position="968"/>
    </location>
</feature>
<evidence type="ECO:0000259" key="11">
    <source>
        <dbReference type="Pfam" id="PF17961"/>
    </source>
</evidence>
<feature type="signal peptide" evidence="8">
    <location>
        <begin position="1"/>
        <end position="21"/>
    </location>
</feature>
<comment type="caution">
    <text evidence="12">The sequence shown here is derived from an EMBL/GenBank/DDBJ whole genome shotgun (WGS) entry which is preliminary data.</text>
</comment>
<evidence type="ECO:0000256" key="4">
    <source>
        <dbReference type="ARBA" id="ARBA00022525"/>
    </source>
</evidence>
<comment type="subcellular location">
    <subcellularLocation>
        <location evidence="1">Secreted</location>
        <location evidence="1">Cell wall</location>
        <topology evidence="1">Peptidoglycan-anchor</topology>
    </subcellularLocation>
</comment>
<dbReference type="InterPro" id="IPR008456">
    <property type="entry name" value="Collagen-bd_dom"/>
</dbReference>
<sequence length="1435" mass="161163">MKKKGMILLLILLFIFQPTLASSGIAMAETKDDRNELNLVVDLVNGNETSLRELNVSKEESFKTLVTISGEASGDDVTEQVEVSEEVTFTGESAGDIHTDEGTVIGTYEVVNQTIALTVLPQEKNVEGFISLDSEWNQEKVEELSGAHELSFKWSTAEQVLSLTFEEVVEEEEVIEEEATEDVSEEQPEEVQEEVAEEEVKEEVKEDEAVDEEVKEEDQEETVEEEVKEDEQEQGTEEEVKEEQQDEEQQEEVTEEEEAEKDEASEATKEEQEEDQAEDEEVTIAAVVSEIEQNIITNVELKNAEGQPIHRDENPDYRPVRGSVANIYMDWALPNGHGYASGSTFTFKLPEEFEVFNEVSGNLDFDGDSVGTFTLAMDNTVVVTFNETIEQLSNIKGTLFFQTKIKEKLEGTVEREIIFEIFDEVIAKIPVLFGTPGGSEIDKKGAADRAYNAQSISWTVDFNKSMSTLQNAVLKDFLEDNLALSPGTVKVYKLNVNVDGSVSQGEELDSSKYSLKESPFEIAFKEELNNAYRVVYDTEITDSEATTYKNDVVLTSSNQDDLKAQATVGTKRGQPLEKRSANYNPNTQTITWEIKYNYNERSISQKDALLKDEFSSSHGLLEDSIKVEQIEIDENGRESVKKVASNYTVTPKGNGFDLQFTEDINQAYKITYQTKSNDRVIDNGNINNKVTVGDKSKDSNQGINHVVINKWHNNGNYRDKTVDWHISINRDSHKMKEVVLNDTFNHKGLTLKEGSFYVKNVATNKELKEGTDYTVVATDDGYTLTFKEDIEHQHDIRYTTYFYFENLIEGKRSFKNTVNVSWKNEQGKTQDKEASSEFWPDEYTQNNGFKNGSYNAQTKEITWNVGVNYDLRKQNNIVVTDEIQGNQQLLPDTIKVYKMEFETWWNGAKKGAQLEAGKDYELIVSDQKFVVTFNGEQTGAYWIEYKTDLKDQLIKNFYDNRAVVTSDTGKALNLDARVSVNHGGSYVNKTGGQSGKLINWKIDINFTQSTVSNAVVNDEQGSNQILLEDSFKLYSTNVAANGNVSKGALLEKGKDYELKIETKEDGSQRFDLSFNNKITSAYILEYQSYINADNGETITNKAKFNGENITTETVESSKSIKVSLTTGGGTGSGERGSLEVKKVDAETGEKLAGAKFTLYDSEGRIAIRSVVTDEDGIARFTNLRYDNYILLEEQAPVGYVIGLQDQEVVKIDGNKNLKVENKKITRHVELSKVDQETNEALDGAEFQLEHKDEGTWKVVAEGLKVENGKLRYEDLEVGEYRFIETKAPSGYILDAEPVKFSIEDFQTEVVKVQKTNEILKGSATLKKVDSVTGKGLESAVFKLVTKDGQVIQEHVTSNEDGVVELTNLRPGEYQLIETQAPEFYQLDTTPIEFTVKAGEKDTLKLPDKKNTLVTGSVKLKKVDGDDKTPLAWGCV</sequence>
<evidence type="ECO:0000256" key="5">
    <source>
        <dbReference type="ARBA" id="ARBA00022729"/>
    </source>
</evidence>
<reference evidence="12" key="1">
    <citation type="submission" date="2022-06" db="EMBL/GenBank/DDBJ databases">
        <title>Alkalicoccobacillus porphyridii sp. nov., isolated from a marine red alga, Porphyridium purpureum and reclassification of Shouchella plakortidis and Shouchella gibsonii as Alkalicoccobacillus plakortidis comb. nov. and Alkalicoccobacillus gibsonii comb. nov.</title>
        <authorList>
            <person name="Kim K.H."/>
            <person name="Lee J.K."/>
            <person name="Han D.M."/>
            <person name="Baek J.H."/>
            <person name="Jeon C.O."/>
        </authorList>
    </citation>
    <scope>NUCLEOTIDE SEQUENCE</scope>
    <source>
        <strain evidence="12">DSM 19153</strain>
    </source>
</reference>
<dbReference type="Pfam" id="PF05737">
    <property type="entry name" value="Collagen_bind"/>
    <property type="match status" value="4"/>
</dbReference>
<keyword evidence="5 8" id="KW-0732">Signal</keyword>
<protein>
    <submittedName>
        <fullName evidence="12">SpaA isopeptide-forming pilin-related protein</fullName>
    </submittedName>
</protein>
<feature type="domain" description="SpaA-like prealbumin fold" evidence="10">
    <location>
        <begin position="1227"/>
        <end position="1314"/>
    </location>
</feature>
<dbReference type="Pfam" id="PF17961">
    <property type="entry name" value="Big_8"/>
    <property type="match status" value="1"/>
</dbReference>
<dbReference type="InterPro" id="IPR008966">
    <property type="entry name" value="Adhesion_dom_sf"/>
</dbReference>
<feature type="domain" description="SpaA-like prealbumin fold" evidence="10">
    <location>
        <begin position="1136"/>
        <end position="1222"/>
    </location>
</feature>
<evidence type="ECO:0000313" key="13">
    <source>
        <dbReference type="Proteomes" id="UP001203665"/>
    </source>
</evidence>